<dbReference type="Pfam" id="PF01850">
    <property type="entry name" value="PIN"/>
    <property type="match status" value="1"/>
</dbReference>
<comment type="function">
    <text evidence="8">Toxic component of a toxin-antitoxin (TA) system. An RNase.</text>
</comment>
<dbReference type="PANTHER" id="PTHR33653">
    <property type="entry name" value="RIBONUCLEASE VAPC2"/>
    <property type="match status" value="1"/>
</dbReference>
<protein>
    <recommendedName>
        <fullName evidence="8">Ribonuclease VapC</fullName>
        <shortName evidence="8">RNase VapC</shortName>
        <ecNumber evidence="8">3.1.-.-</ecNumber>
    </recommendedName>
    <alternativeName>
        <fullName evidence="8">Toxin VapC</fullName>
    </alternativeName>
</protein>
<evidence type="ECO:0000256" key="8">
    <source>
        <dbReference type="HAMAP-Rule" id="MF_00265"/>
    </source>
</evidence>
<dbReference type="InterPro" id="IPR050556">
    <property type="entry name" value="Type_II_TA_system_RNase"/>
</dbReference>
<feature type="binding site" evidence="8">
    <location>
        <position position="17"/>
    </location>
    <ligand>
        <name>Mg(2+)</name>
        <dbReference type="ChEBI" id="CHEBI:18420"/>
    </ligand>
</feature>
<evidence type="ECO:0000256" key="7">
    <source>
        <dbReference type="ARBA" id="ARBA00038093"/>
    </source>
</evidence>
<keyword evidence="8" id="KW-0800">Toxin</keyword>
<keyword evidence="4 8" id="KW-0479">Metal-binding</keyword>
<dbReference type="Proteomes" id="UP001519325">
    <property type="component" value="Unassembled WGS sequence"/>
</dbReference>
<dbReference type="PANTHER" id="PTHR33653:SF1">
    <property type="entry name" value="RIBONUCLEASE VAPC2"/>
    <property type="match status" value="1"/>
</dbReference>
<keyword evidence="11" id="KW-1185">Reference proteome</keyword>
<accession>A0ABS4QF26</accession>
<evidence type="ECO:0000256" key="3">
    <source>
        <dbReference type="ARBA" id="ARBA00022722"/>
    </source>
</evidence>
<dbReference type="CDD" id="cd18746">
    <property type="entry name" value="PIN_VapC4-5_FitB-like"/>
    <property type="match status" value="1"/>
</dbReference>
<dbReference type="InterPro" id="IPR029060">
    <property type="entry name" value="PIN-like_dom_sf"/>
</dbReference>
<keyword evidence="6 8" id="KW-0460">Magnesium</keyword>
<comment type="cofactor">
    <cofactor evidence="1 8">
        <name>Mg(2+)</name>
        <dbReference type="ChEBI" id="CHEBI:18420"/>
    </cofactor>
</comment>
<comment type="caution">
    <text evidence="10">The sequence shown here is derived from an EMBL/GenBank/DDBJ whole genome shotgun (WGS) entry which is preliminary data.</text>
</comment>
<dbReference type="HAMAP" id="MF_00265">
    <property type="entry name" value="VapC_Nob1"/>
    <property type="match status" value="1"/>
</dbReference>
<dbReference type="EC" id="3.1.-.-" evidence="8"/>
<organism evidence="10 11">
    <name type="scientific">Nocardia goodfellowii</name>
    <dbReference type="NCBI Taxonomy" id="882446"/>
    <lineage>
        <taxon>Bacteria</taxon>
        <taxon>Bacillati</taxon>
        <taxon>Actinomycetota</taxon>
        <taxon>Actinomycetes</taxon>
        <taxon>Mycobacteriales</taxon>
        <taxon>Nocardiaceae</taxon>
        <taxon>Nocardia</taxon>
    </lineage>
</organism>
<keyword evidence="5 8" id="KW-0378">Hydrolase</keyword>
<reference evidence="10 11" key="1">
    <citation type="submission" date="2021-03" db="EMBL/GenBank/DDBJ databases">
        <title>Sequencing the genomes of 1000 actinobacteria strains.</title>
        <authorList>
            <person name="Klenk H.-P."/>
        </authorList>
    </citation>
    <scope>NUCLEOTIDE SEQUENCE [LARGE SCALE GENOMIC DNA]</scope>
    <source>
        <strain evidence="10 11">DSM 45516</strain>
    </source>
</reference>
<dbReference type="SUPFAM" id="SSF88723">
    <property type="entry name" value="PIN domain-like"/>
    <property type="match status" value="1"/>
</dbReference>
<proteinExistence type="inferred from homology"/>
<name>A0ABS4QF26_9NOCA</name>
<evidence type="ECO:0000313" key="11">
    <source>
        <dbReference type="Proteomes" id="UP001519325"/>
    </source>
</evidence>
<dbReference type="Gene3D" id="3.40.50.1010">
    <property type="entry name" value="5'-nuclease"/>
    <property type="match status" value="1"/>
</dbReference>
<feature type="domain" description="PIN" evidence="9">
    <location>
        <begin position="15"/>
        <end position="138"/>
    </location>
</feature>
<keyword evidence="3 8" id="KW-0540">Nuclease</keyword>
<dbReference type="RefSeq" id="WP_209890213.1">
    <property type="nucleotide sequence ID" value="NZ_JAGGMR010000001.1"/>
</dbReference>
<evidence type="ECO:0000259" key="9">
    <source>
        <dbReference type="Pfam" id="PF01850"/>
    </source>
</evidence>
<evidence type="ECO:0000256" key="5">
    <source>
        <dbReference type="ARBA" id="ARBA00022801"/>
    </source>
</evidence>
<feature type="binding site" evidence="8">
    <location>
        <position position="116"/>
    </location>
    <ligand>
        <name>Mg(2+)</name>
        <dbReference type="ChEBI" id="CHEBI:18420"/>
    </ligand>
</feature>
<sequence>MTASAERVVERPGFLLDTNAISEWIKPLPDPGLMEWSHATDEDRMYLSALTIGEVRRGVDRLRDGPRKARLTAWLAEDVVDRFGDRLLCVDTAVAQAWGRIRARAESDGHSVDPVDGLIAATAESYGLVVVTRNRKDFLATGVPVLCPWAE</sequence>
<dbReference type="InterPro" id="IPR002716">
    <property type="entry name" value="PIN_dom"/>
</dbReference>
<evidence type="ECO:0000256" key="6">
    <source>
        <dbReference type="ARBA" id="ARBA00022842"/>
    </source>
</evidence>
<evidence type="ECO:0000256" key="2">
    <source>
        <dbReference type="ARBA" id="ARBA00022649"/>
    </source>
</evidence>
<keyword evidence="2 8" id="KW-1277">Toxin-antitoxin system</keyword>
<comment type="similarity">
    <text evidence="7 8">Belongs to the PINc/VapC protein family.</text>
</comment>
<evidence type="ECO:0000256" key="1">
    <source>
        <dbReference type="ARBA" id="ARBA00001946"/>
    </source>
</evidence>
<dbReference type="EMBL" id="JAGGMR010000001">
    <property type="protein sequence ID" value="MBP2190293.1"/>
    <property type="molecule type" value="Genomic_DNA"/>
</dbReference>
<gene>
    <name evidence="8" type="primary">vapC</name>
    <name evidence="10" type="ORF">BJ987_003194</name>
</gene>
<evidence type="ECO:0000256" key="4">
    <source>
        <dbReference type="ARBA" id="ARBA00022723"/>
    </source>
</evidence>
<evidence type="ECO:0000313" key="10">
    <source>
        <dbReference type="EMBL" id="MBP2190293.1"/>
    </source>
</evidence>
<dbReference type="InterPro" id="IPR022907">
    <property type="entry name" value="VapC_family"/>
</dbReference>